<comment type="subcellular location">
    <subcellularLocation>
        <location evidence="1">Membrane</location>
    </subcellularLocation>
</comment>
<proteinExistence type="predicted"/>
<dbReference type="InterPro" id="IPR006694">
    <property type="entry name" value="Fatty_acid_hydroxylase"/>
</dbReference>
<dbReference type="Pfam" id="PF04116">
    <property type="entry name" value="FA_hydroxylase"/>
    <property type="match status" value="1"/>
</dbReference>
<evidence type="ECO:0000256" key="3">
    <source>
        <dbReference type="ARBA" id="ARBA00022989"/>
    </source>
</evidence>
<dbReference type="GO" id="GO:0008610">
    <property type="term" value="P:lipid biosynthetic process"/>
    <property type="evidence" value="ECO:0007669"/>
    <property type="project" value="InterPro"/>
</dbReference>
<evidence type="ECO:0000256" key="1">
    <source>
        <dbReference type="ARBA" id="ARBA00004370"/>
    </source>
</evidence>
<keyword evidence="4 5" id="KW-0472">Membrane</keyword>
<feature type="transmembrane region" description="Helical" evidence="5">
    <location>
        <begin position="59"/>
        <end position="87"/>
    </location>
</feature>
<gene>
    <name evidence="7" type="ORF">A3Q56_01399</name>
</gene>
<keyword evidence="3 5" id="KW-1133">Transmembrane helix</keyword>
<feature type="domain" description="Fatty acid hydroxylase" evidence="6">
    <location>
        <begin position="160"/>
        <end position="280"/>
    </location>
</feature>
<evidence type="ECO:0000259" key="6">
    <source>
        <dbReference type="Pfam" id="PF04116"/>
    </source>
</evidence>
<dbReference type="OrthoDB" id="408954at2759"/>
<dbReference type="GO" id="GO:0016020">
    <property type="term" value="C:membrane"/>
    <property type="evidence" value="ECO:0007669"/>
    <property type="project" value="UniProtKB-SubCell"/>
</dbReference>
<organism evidence="7 8">
    <name type="scientific">Intoshia linei</name>
    <dbReference type="NCBI Taxonomy" id="1819745"/>
    <lineage>
        <taxon>Eukaryota</taxon>
        <taxon>Metazoa</taxon>
        <taxon>Spiralia</taxon>
        <taxon>Lophotrochozoa</taxon>
        <taxon>Mesozoa</taxon>
        <taxon>Orthonectida</taxon>
        <taxon>Rhopaluridae</taxon>
        <taxon>Intoshia</taxon>
    </lineage>
</organism>
<accession>A0A177B931</accession>
<dbReference type="InterPro" id="IPR050307">
    <property type="entry name" value="Sterol_Desaturase_Related"/>
</dbReference>
<evidence type="ECO:0000256" key="2">
    <source>
        <dbReference type="ARBA" id="ARBA00022692"/>
    </source>
</evidence>
<evidence type="ECO:0000313" key="7">
    <source>
        <dbReference type="EMBL" id="OAF70809.1"/>
    </source>
</evidence>
<protein>
    <recommendedName>
        <fullName evidence="6">Fatty acid hydroxylase domain-containing protein</fullName>
    </recommendedName>
</protein>
<sequence length="304" mass="35301">MEKSKSSDPNHTPKYVSLAGLILIVFYMYGENILQRYFEFGKIVDGYWDELVNKYGTSAVTFLIAALIFSNVPFILLNVPLMILDIWNKPKFLTKFKIQPNNKLDIKKLPDLVKTVVINQYIISPLVFYSFYQLQTWRSQQFISKLPSLLKIIVDLGISSLIEEVLFYYSHRLAHHPLVYKYVHKKHHEWRTCIGLSSVYAHPLEHVVGNLFSILAGPFILGSHMIVPLISIYLEIYSTVTSHCGYHFPLMASNEDHDFHHFQFTNNFGVNGLLDYLHGSDKLFKESPQYKFHSTIYSFKAIPR</sequence>
<dbReference type="Proteomes" id="UP000078046">
    <property type="component" value="Unassembled WGS sequence"/>
</dbReference>
<dbReference type="GO" id="GO:0016491">
    <property type="term" value="F:oxidoreductase activity"/>
    <property type="evidence" value="ECO:0007669"/>
    <property type="project" value="InterPro"/>
</dbReference>
<dbReference type="EMBL" id="LWCA01000108">
    <property type="protein sequence ID" value="OAF70809.1"/>
    <property type="molecule type" value="Genomic_DNA"/>
</dbReference>
<dbReference type="PANTHER" id="PTHR11863">
    <property type="entry name" value="STEROL DESATURASE"/>
    <property type="match status" value="1"/>
</dbReference>
<keyword evidence="8" id="KW-1185">Reference proteome</keyword>
<feature type="transmembrane region" description="Helical" evidence="5">
    <location>
        <begin position="12"/>
        <end position="30"/>
    </location>
</feature>
<name>A0A177B931_9BILA</name>
<dbReference type="AlphaFoldDB" id="A0A177B931"/>
<dbReference type="GO" id="GO:0005506">
    <property type="term" value="F:iron ion binding"/>
    <property type="evidence" value="ECO:0007669"/>
    <property type="project" value="InterPro"/>
</dbReference>
<keyword evidence="2 5" id="KW-0812">Transmembrane</keyword>
<comment type="caution">
    <text evidence="7">The sequence shown here is derived from an EMBL/GenBank/DDBJ whole genome shotgun (WGS) entry which is preliminary data.</text>
</comment>
<evidence type="ECO:0000313" key="8">
    <source>
        <dbReference type="Proteomes" id="UP000078046"/>
    </source>
</evidence>
<evidence type="ECO:0000256" key="5">
    <source>
        <dbReference type="SAM" id="Phobius"/>
    </source>
</evidence>
<evidence type="ECO:0000256" key="4">
    <source>
        <dbReference type="ARBA" id="ARBA00023136"/>
    </source>
</evidence>
<reference evidence="7 8" key="1">
    <citation type="submission" date="2016-04" db="EMBL/GenBank/DDBJ databases">
        <title>The genome of Intoshia linei affirms orthonectids as highly simplified spiralians.</title>
        <authorList>
            <person name="Mikhailov K.V."/>
            <person name="Slusarev G.S."/>
            <person name="Nikitin M.A."/>
            <person name="Logacheva M.D."/>
            <person name="Penin A."/>
            <person name="Aleoshin V."/>
            <person name="Panchin Y.V."/>
        </authorList>
    </citation>
    <scope>NUCLEOTIDE SEQUENCE [LARGE SCALE GENOMIC DNA]</scope>
    <source>
        <strain evidence="7">Intl2013</strain>
        <tissue evidence="7">Whole animal</tissue>
    </source>
</reference>